<dbReference type="InterPro" id="IPR011042">
    <property type="entry name" value="6-blade_b-propeller_TolB-like"/>
</dbReference>
<gene>
    <name evidence="1" type="ORF">FHS40_001523</name>
</gene>
<evidence type="ECO:0008006" key="3">
    <source>
        <dbReference type="Google" id="ProtNLM"/>
    </source>
</evidence>
<accession>A0A7W8ASC5</accession>
<dbReference type="RefSeq" id="WP_242785942.1">
    <property type="nucleotide sequence ID" value="NZ_JALDMZ010000001.1"/>
</dbReference>
<sequence length="365" mass="38809">MARRVQSSAAGALRIRTAAVAVTAVGAVTFTALPATAGSHAPSVRRVSVAADGTEANNGSTHAALSRNGAFTLFHSAATNLTQEPTPRPPGAVHIRDNRTGEVKRIRDSLQDPAVSDDGRYVTYLGWGSHTVKVKLADLETGETKIVSSGPSKAGSDSATMSADGRYIAFTQQPDHPSIPSRVDVYDRVKGTYETVSEGPPISTRDMQAPSISADGRYVAYRDAGTGEVWRYDRDQRTRVRVDDSGSSELVQLSGNGRTVAINTADGAYVRDVPTGAVTRLPGKRIDALSQNGHQVLHQSNDPVAYSELRLRHVPSGHETVVHDNARAVPGAIAGQSRLVFDSLDADVVPGDTNGKADIFLWRAH</sequence>
<dbReference type="EMBL" id="JACHJD010000002">
    <property type="protein sequence ID" value="MBB5102470.1"/>
    <property type="molecule type" value="Genomic_DNA"/>
</dbReference>
<dbReference type="PANTHER" id="PTHR36842">
    <property type="entry name" value="PROTEIN TOLB HOMOLOG"/>
    <property type="match status" value="1"/>
</dbReference>
<dbReference type="Gene3D" id="2.120.10.30">
    <property type="entry name" value="TolB, C-terminal domain"/>
    <property type="match status" value="1"/>
</dbReference>
<keyword evidence="2" id="KW-1185">Reference proteome</keyword>
<evidence type="ECO:0000313" key="1">
    <source>
        <dbReference type="EMBL" id="MBB5102470.1"/>
    </source>
</evidence>
<evidence type="ECO:0000313" key="2">
    <source>
        <dbReference type="Proteomes" id="UP000549009"/>
    </source>
</evidence>
<dbReference type="PANTHER" id="PTHR36842:SF2">
    <property type="entry name" value="SLR0505 PROTEIN"/>
    <property type="match status" value="1"/>
</dbReference>
<proteinExistence type="predicted"/>
<comment type="caution">
    <text evidence="1">The sequence shown here is derived from an EMBL/GenBank/DDBJ whole genome shotgun (WGS) entry which is preliminary data.</text>
</comment>
<dbReference type="Proteomes" id="UP000549009">
    <property type="component" value="Unassembled WGS sequence"/>
</dbReference>
<reference evidence="1 2" key="1">
    <citation type="submission" date="2020-08" db="EMBL/GenBank/DDBJ databases">
        <title>Genomic Encyclopedia of Type Strains, Phase III (KMG-III): the genomes of soil and plant-associated and newly described type strains.</title>
        <authorList>
            <person name="Whitman W."/>
        </authorList>
    </citation>
    <scope>NUCLEOTIDE SEQUENCE [LARGE SCALE GENOMIC DNA]</scope>
    <source>
        <strain evidence="1 2">CECT 3146</strain>
    </source>
</reference>
<dbReference type="AlphaFoldDB" id="A0A7W8ASC5"/>
<dbReference type="SUPFAM" id="SSF69304">
    <property type="entry name" value="Tricorn protease N-terminal domain"/>
    <property type="match status" value="1"/>
</dbReference>
<protein>
    <recommendedName>
        <fullName evidence="3">Protein TolB</fullName>
    </recommendedName>
</protein>
<name>A0A7W8ASC5_STRST</name>
<organism evidence="1 2">
    <name type="scientific">Streptomyces spectabilis</name>
    <dbReference type="NCBI Taxonomy" id="68270"/>
    <lineage>
        <taxon>Bacteria</taxon>
        <taxon>Bacillati</taxon>
        <taxon>Actinomycetota</taxon>
        <taxon>Actinomycetes</taxon>
        <taxon>Kitasatosporales</taxon>
        <taxon>Streptomycetaceae</taxon>
        <taxon>Streptomyces</taxon>
    </lineage>
</organism>